<protein>
    <submittedName>
        <fullName evidence="9">Acyltransferase</fullName>
    </submittedName>
</protein>
<evidence type="ECO:0000256" key="1">
    <source>
        <dbReference type="ARBA" id="ARBA00004651"/>
    </source>
</evidence>
<keyword evidence="6 7" id="KW-0472">Membrane</keyword>
<dbReference type="InterPro" id="IPR002656">
    <property type="entry name" value="Acyl_transf_3_dom"/>
</dbReference>
<proteinExistence type="inferred from homology"/>
<feature type="transmembrane region" description="Helical" evidence="7">
    <location>
        <begin position="211"/>
        <end position="230"/>
    </location>
</feature>
<dbReference type="PANTHER" id="PTHR40074">
    <property type="entry name" value="O-ACETYLTRANSFERASE WECH"/>
    <property type="match status" value="1"/>
</dbReference>
<gene>
    <name evidence="9" type="ORF">FOJ82_11015</name>
</gene>
<organism evidence="9 10">
    <name type="scientific">Tessaracoccus rhinocerotis</name>
    <dbReference type="NCBI Taxonomy" id="1689449"/>
    <lineage>
        <taxon>Bacteria</taxon>
        <taxon>Bacillati</taxon>
        <taxon>Actinomycetota</taxon>
        <taxon>Actinomycetes</taxon>
        <taxon>Propionibacteriales</taxon>
        <taxon>Propionibacteriaceae</taxon>
        <taxon>Tessaracoccus</taxon>
    </lineage>
</organism>
<reference evidence="9 10" key="1">
    <citation type="submission" date="2019-07" db="EMBL/GenBank/DDBJ databases">
        <authorList>
            <person name="Zhou L.-Y."/>
        </authorList>
    </citation>
    <scope>NUCLEOTIDE SEQUENCE [LARGE SCALE GENOMIC DNA]</scope>
    <source>
        <strain evidence="9 10">YIM 101269</strain>
    </source>
</reference>
<comment type="similarity">
    <text evidence="2">Belongs to the acyltransferase 3 family.</text>
</comment>
<evidence type="ECO:0000256" key="2">
    <source>
        <dbReference type="ARBA" id="ARBA00007400"/>
    </source>
</evidence>
<dbReference type="GO" id="GO:0005886">
    <property type="term" value="C:plasma membrane"/>
    <property type="evidence" value="ECO:0007669"/>
    <property type="project" value="UniProtKB-SubCell"/>
</dbReference>
<keyword evidence="9" id="KW-0808">Transferase</keyword>
<dbReference type="GO" id="GO:0016413">
    <property type="term" value="F:O-acetyltransferase activity"/>
    <property type="evidence" value="ECO:0007669"/>
    <property type="project" value="TreeGrafter"/>
</dbReference>
<feature type="transmembrane region" description="Helical" evidence="7">
    <location>
        <begin position="276"/>
        <end position="296"/>
    </location>
</feature>
<feature type="transmembrane region" description="Helical" evidence="7">
    <location>
        <begin position="12"/>
        <end position="31"/>
    </location>
</feature>
<evidence type="ECO:0000256" key="6">
    <source>
        <dbReference type="ARBA" id="ARBA00023136"/>
    </source>
</evidence>
<keyword evidence="3" id="KW-1003">Cell membrane</keyword>
<dbReference type="RefSeq" id="WP_143938534.1">
    <property type="nucleotide sequence ID" value="NZ_VKKG01000004.1"/>
</dbReference>
<evidence type="ECO:0000313" key="10">
    <source>
        <dbReference type="Proteomes" id="UP000317638"/>
    </source>
</evidence>
<feature type="transmembrane region" description="Helical" evidence="7">
    <location>
        <begin position="148"/>
        <end position="167"/>
    </location>
</feature>
<feature type="domain" description="Acyltransferase 3" evidence="8">
    <location>
        <begin position="8"/>
        <end position="320"/>
    </location>
</feature>
<accession>A0A553JZC8</accession>
<keyword evidence="9" id="KW-0012">Acyltransferase</keyword>
<dbReference type="Pfam" id="PF01757">
    <property type="entry name" value="Acyl_transf_3"/>
    <property type="match status" value="1"/>
</dbReference>
<keyword evidence="4 7" id="KW-0812">Transmembrane</keyword>
<evidence type="ECO:0000256" key="5">
    <source>
        <dbReference type="ARBA" id="ARBA00022989"/>
    </source>
</evidence>
<feature type="transmembrane region" description="Helical" evidence="7">
    <location>
        <begin position="179"/>
        <end position="199"/>
    </location>
</feature>
<dbReference type="OrthoDB" id="9811476at2"/>
<dbReference type="GO" id="GO:0009246">
    <property type="term" value="P:enterobacterial common antigen biosynthetic process"/>
    <property type="evidence" value="ECO:0007669"/>
    <property type="project" value="TreeGrafter"/>
</dbReference>
<keyword evidence="5 7" id="KW-1133">Transmembrane helix</keyword>
<keyword evidence="10" id="KW-1185">Reference proteome</keyword>
<feature type="transmembrane region" description="Helical" evidence="7">
    <location>
        <begin position="302"/>
        <end position="320"/>
    </location>
</feature>
<sequence>MSNGERLHWADTAKAVAVVLVVVYHVALTALKNFAPGAPYSEQFWGVLSTWLLPVRMPLFFLVSGVLAVRALRRPWPRVLRPRLLDNLWTFGLWTTAIAVFYALAYAPQVFGEFMMRALSWTLTFGGFYWYLPLLMAFFVTAKLLRRAPWLVVGIGVVLYVIASDLPRSLDAGALSDDALLTLIRYCQFLVFFALGAFVRPLVVLAARTHLAVVAVLVVAYVPIARFTYSPDGVDLTPLLTVMGCTAVLGLSQFVSRWDRVRRLGRHLAERTLPIYLVHPFALTLVTLALPALPALRTRHTLFLVPLLVIALVALSIWLYDRTRHRLPWLYRTPGAPRESTAAEVEDLIREDWRTTSTGSSRPPGPPVR</sequence>
<name>A0A553JZC8_9ACTN</name>
<feature type="transmembrane region" description="Helical" evidence="7">
    <location>
        <begin position="84"/>
        <end position="106"/>
    </location>
</feature>
<evidence type="ECO:0000256" key="4">
    <source>
        <dbReference type="ARBA" id="ARBA00022692"/>
    </source>
</evidence>
<evidence type="ECO:0000259" key="8">
    <source>
        <dbReference type="Pfam" id="PF01757"/>
    </source>
</evidence>
<dbReference type="PANTHER" id="PTHR40074:SF4">
    <property type="entry name" value="INNER MEMBRANE PROTEIN YCFT"/>
    <property type="match status" value="1"/>
</dbReference>
<dbReference type="AlphaFoldDB" id="A0A553JZC8"/>
<feature type="transmembrane region" description="Helical" evidence="7">
    <location>
        <begin position="236"/>
        <end position="255"/>
    </location>
</feature>
<evidence type="ECO:0000313" key="9">
    <source>
        <dbReference type="EMBL" id="TRY17794.1"/>
    </source>
</evidence>
<feature type="transmembrane region" description="Helical" evidence="7">
    <location>
        <begin position="51"/>
        <end position="72"/>
    </location>
</feature>
<evidence type="ECO:0000256" key="7">
    <source>
        <dbReference type="SAM" id="Phobius"/>
    </source>
</evidence>
<comment type="caution">
    <text evidence="9">The sequence shown here is derived from an EMBL/GenBank/DDBJ whole genome shotgun (WGS) entry which is preliminary data.</text>
</comment>
<feature type="transmembrane region" description="Helical" evidence="7">
    <location>
        <begin position="118"/>
        <end position="141"/>
    </location>
</feature>
<comment type="subcellular location">
    <subcellularLocation>
        <location evidence="1">Cell membrane</location>
        <topology evidence="1">Multi-pass membrane protein</topology>
    </subcellularLocation>
</comment>
<dbReference type="EMBL" id="VKKG01000004">
    <property type="protein sequence ID" value="TRY17794.1"/>
    <property type="molecule type" value="Genomic_DNA"/>
</dbReference>
<dbReference type="Proteomes" id="UP000317638">
    <property type="component" value="Unassembled WGS sequence"/>
</dbReference>
<evidence type="ECO:0000256" key="3">
    <source>
        <dbReference type="ARBA" id="ARBA00022475"/>
    </source>
</evidence>